<evidence type="ECO:0000313" key="3">
    <source>
        <dbReference type="Proteomes" id="UP000256690"/>
    </source>
</evidence>
<dbReference type="PANTHER" id="PTHR45648:SF85">
    <property type="entry name" value="A, PUTATIVE (AFU_ORTHOLOGUE AFUA_2G10760)-RELATED"/>
    <property type="match status" value="1"/>
</dbReference>
<dbReference type="Pfam" id="PF00657">
    <property type="entry name" value="Lipase_GDSL"/>
    <property type="match status" value="1"/>
</dbReference>
<keyword evidence="1" id="KW-0378">Hydrolase</keyword>
<dbReference type="GO" id="GO:0016788">
    <property type="term" value="F:hydrolase activity, acting on ester bonds"/>
    <property type="evidence" value="ECO:0007669"/>
    <property type="project" value="InterPro"/>
</dbReference>
<reference evidence="2 3" key="1">
    <citation type="journal article" date="2018" name="IMA Fungus">
        <title>IMA Genome-F 9: Draft genome sequence of Annulohypoxylon stygium, Aspergillus mulundensis, Berkeleyomyces basicola (syn. Thielaviopsis basicola), Ceratocystis smalleyi, two Cercospora beticola strains, Coleophoma cylindrospora, Fusarium fracticaudum, Phialophora cf. hyalina, and Morchella septimelata.</title>
        <authorList>
            <person name="Wingfield B.D."/>
            <person name="Bills G.F."/>
            <person name="Dong Y."/>
            <person name="Huang W."/>
            <person name="Nel W.J."/>
            <person name="Swalarsk-Parry B.S."/>
            <person name="Vaghefi N."/>
            <person name="Wilken P.M."/>
            <person name="An Z."/>
            <person name="de Beer Z.W."/>
            <person name="De Vos L."/>
            <person name="Chen L."/>
            <person name="Duong T.A."/>
            <person name="Gao Y."/>
            <person name="Hammerbacher A."/>
            <person name="Kikkert J.R."/>
            <person name="Li Y."/>
            <person name="Li H."/>
            <person name="Li K."/>
            <person name="Li Q."/>
            <person name="Liu X."/>
            <person name="Ma X."/>
            <person name="Naidoo K."/>
            <person name="Pethybridge S.J."/>
            <person name="Sun J."/>
            <person name="Steenkamp E.T."/>
            <person name="van der Nest M.A."/>
            <person name="van Wyk S."/>
            <person name="Wingfield M.J."/>
            <person name="Xiong C."/>
            <person name="Yue Q."/>
            <person name="Zhang X."/>
        </authorList>
    </citation>
    <scope>NUCLEOTIDE SEQUENCE [LARGE SCALE GENOMIC DNA]</scope>
    <source>
        <strain evidence="2 3">DSM 5745</strain>
    </source>
</reference>
<dbReference type="PANTHER" id="PTHR45648">
    <property type="entry name" value="GDSL LIPASE/ACYLHYDROLASE FAMILY PROTEIN (AFU_ORTHOLOGUE AFUA_4G14700)"/>
    <property type="match status" value="1"/>
</dbReference>
<comment type="caution">
    <text evidence="2">The sequence shown here is derived from an EMBL/GenBank/DDBJ whole genome shotgun (WGS) entry which is preliminary data.</text>
</comment>
<gene>
    <name evidence="2" type="ORF">DSM5745_02538</name>
</gene>
<dbReference type="InterPro" id="IPR001087">
    <property type="entry name" value="GDSL"/>
</dbReference>
<dbReference type="STRING" id="1810919.A0A3D8SWT0"/>
<dbReference type="InterPro" id="IPR051058">
    <property type="entry name" value="GDSL_Est/Lipase"/>
</dbReference>
<dbReference type="InterPro" id="IPR036514">
    <property type="entry name" value="SGNH_hydro_sf"/>
</dbReference>
<sequence>MQRLEVDTDLTGIQLGICQIAFGDSYTYVQGTHGYPNYSFIGDQLNYAYDAHTLLTDKIVQNQTGTSAGGPNWVEFLTGCGLKEGLTSPISCTKQLWDFAFAGAGVSAEFIPLHHAYTISLVNQITQFTTYAHDVLTSPSPKGSPIVDPSATLTALWIGINDINDSATNTSIASFPDFYTTLLSRTFSSLQPLISLGYKNYIILNLPPLHRTPSNQARALRNETPTPTATQVEQFNSALSTQALHFREKNPETNVLVFNAHAILSHILDFPQQYGILNTTDFCPGYDQPDIGTAYGEYGCPTPLDTYFWYNSGHVTSAVHGILAEGLERTLMGWRG</sequence>
<keyword evidence="3" id="KW-1185">Reference proteome</keyword>
<dbReference type="Gene3D" id="3.40.50.1110">
    <property type="entry name" value="SGNH hydrolase"/>
    <property type="match status" value="1"/>
</dbReference>
<proteinExistence type="predicted"/>
<accession>A0A3D8SWT0</accession>
<dbReference type="GeneID" id="38112908"/>
<dbReference type="RefSeq" id="XP_026607717.1">
    <property type="nucleotide sequence ID" value="XM_026744554.1"/>
</dbReference>
<evidence type="ECO:0008006" key="4">
    <source>
        <dbReference type="Google" id="ProtNLM"/>
    </source>
</evidence>
<evidence type="ECO:0000313" key="2">
    <source>
        <dbReference type="EMBL" id="RDW90763.1"/>
    </source>
</evidence>
<dbReference type="OrthoDB" id="1600564at2759"/>
<dbReference type="Proteomes" id="UP000256690">
    <property type="component" value="Unassembled WGS sequence"/>
</dbReference>
<dbReference type="AlphaFoldDB" id="A0A3D8SWT0"/>
<protein>
    <recommendedName>
        <fullName evidence="4">Carbohydrate esterase family 16 protein</fullName>
    </recommendedName>
</protein>
<dbReference type="EMBL" id="PVWQ01000002">
    <property type="protein sequence ID" value="RDW90763.1"/>
    <property type="molecule type" value="Genomic_DNA"/>
</dbReference>
<dbReference type="CDD" id="cd01846">
    <property type="entry name" value="fatty_acyltransferase_like"/>
    <property type="match status" value="1"/>
</dbReference>
<organism evidence="2 3">
    <name type="scientific">Aspergillus mulundensis</name>
    <dbReference type="NCBI Taxonomy" id="1810919"/>
    <lineage>
        <taxon>Eukaryota</taxon>
        <taxon>Fungi</taxon>
        <taxon>Dikarya</taxon>
        <taxon>Ascomycota</taxon>
        <taxon>Pezizomycotina</taxon>
        <taxon>Eurotiomycetes</taxon>
        <taxon>Eurotiomycetidae</taxon>
        <taxon>Eurotiales</taxon>
        <taxon>Aspergillaceae</taxon>
        <taxon>Aspergillus</taxon>
        <taxon>Aspergillus subgen. Nidulantes</taxon>
    </lineage>
</organism>
<evidence type="ECO:0000256" key="1">
    <source>
        <dbReference type="ARBA" id="ARBA00022801"/>
    </source>
</evidence>
<name>A0A3D8SWT0_9EURO</name>